<dbReference type="PROSITE" id="PS00237">
    <property type="entry name" value="G_PROTEIN_RECEP_F1_1"/>
    <property type="match status" value="1"/>
</dbReference>
<evidence type="ECO:0000256" key="11">
    <source>
        <dbReference type="PROSITE-ProRule" id="PRU00446"/>
    </source>
</evidence>
<dbReference type="Ensembl" id="ENSCAFT00040031455.1">
    <property type="protein sequence ID" value="ENSCAFP00040027357.1"/>
    <property type="gene ID" value="ENSCAFG00040017040.1"/>
</dbReference>
<organism evidence="16 18">
    <name type="scientific">Canis lupus familiaris</name>
    <name type="common">Dog</name>
    <name type="synonym">Canis familiaris</name>
    <dbReference type="NCBI Taxonomy" id="9615"/>
    <lineage>
        <taxon>Eukaryota</taxon>
        <taxon>Metazoa</taxon>
        <taxon>Chordata</taxon>
        <taxon>Craniata</taxon>
        <taxon>Vertebrata</taxon>
        <taxon>Euteleostomi</taxon>
        <taxon>Mammalia</taxon>
        <taxon>Eutheria</taxon>
        <taxon>Laurasiatheria</taxon>
        <taxon>Carnivora</taxon>
        <taxon>Caniformia</taxon>
        <taxon>Canidae</taxon>
        <taxon>Canis</taxon>
    </lineage>
</organism>
<dbReference type="Proteomes" id="UP000694542">
    <property type="component" value="Chromosome 21"/>
</dbReference>
<feature type="transmembrane region" description="Helical" evidence="13">
    <location>
        <begin position="150"/>
        <end position="172"/>
    </location>
</feature>
<feature type="domain" description="G-protein coupled receptors family 1 profile" evidence="14">
    <location>
        <begin position="51"/>
        <end position="303"/>
    </location>
</feature>
<keyword evidence="8 12" id="KW-0297">G-protein coupled receptor</keyword>
<dbReference type="PRINTS" id="PR00245">
    <property type="entry name" value="OLFACTORYR"/>
</dbReference>
<sequence length="549" mass="60539">MELDPALPVLNQTVLTSGPGPFVLLGVPGLQTLHAWLSVPVCLLYMAALAGNALLLGLVATDKTLQTPMYQLLGLLAAADLVLATSTVPKALAVLWGLSGEISFAACLAQLFVTHVTFIAESSVLLAMAIDRYVAICQPLRYGALLTQRVVGIVAVAAVTRGACVMAPPVALLQRLPYCGQRELPHTYCEHMGVARLACGDTRPNVWYGLATTLLSPALDLGLIAASYALILRAVCRLPSHGARCKALGTCGAHASVITLFYTPALFSFLAHRFGRHTVPSHIHILLANLYVVVPPALNPVVYGVRTQQIAQRYFDSYRLYKSYDDLVLMKNYKEWTMGYGDGSGNTVYENFMYFNYYGTHDIAKVNLSSNTLVLQRPLPSATHNNRFSYAGVSWKDIDFAGDEKGLWVLYATEESKGNLVVSRLNTSNLEVEKTWHTSQFKPALSGAFMACGVLYAIRPLSTRQEEIFYAFDTTTGREHHLSILLDKMLETLHGINYSPLDHKLYVYNDGYLVYYDLSFRTLKHRPARKVSWLSTEPNPVIPNKTSRP</sequence>
<dbReference type="GO" id="GO:0004930">
    <property type="term" value="F:G protein-coupled receptor activity"/>
    <property type="evidence" value="ECO:0007669"/>
    <property type="project" value="UniProtKB-KW"/>
</dbReference>
<dbReference type="GO" id="GO:0016020">
    <property type="term" value="C:membrane"/>
    <property type="evidence" value="ECO:0007669"/>
    <property type="project" value="UniProtKB-SubCell"/>
</dbReference>
<dbReference type="InterPro" id="IPR017452">
    <property type="entry name" value="GPCR_Rhodpsn_7TM"/>
</dbReference>
<dbReference type="Gene3D" id="1.20.1070.10">
    <property type="entry name" value="Rhodopsin 7-helix transmembrane proteins"/>
    <property type="match status" value="1"/>
</dbReference>
<comment type="function">
    <text evidence="1">Odorant receptor.</text>
</comment>
<evidence type="ECO:0000256" key="5">
    <source>
        <dbReference type="ARBA" id="ARBA00022692"/>
    </source>
</evidence>
<proteinExistence type="inferred from homology"/>
<dbReference type="SMART" id="SM00284">
    <property type="entry name" value="OLF"/>
    <property type="match status" value="1"/>
</dbReference>
<evidence type="ECO:0000313" key="18">
    <source>
        <dbReference type="Proteomes" id="UP000694429"/>
    </source>
</evidence>
<comment type="caution">
    <text evidence="11">Lacks conserved residue(s) required for the propagation of feature annotation.</text>
</comment>
<protein>
    <recommendedName>
        <fullName evidence="19">G-protein coupled receptors family 1 profile domain-containing protein</fullName>
    </recommendedName>
</protein>
<keyword evidence="12" id="KW-0675">Receptor</keyword>
<evidence type="ECO:0008006" key="19">
    <source>
        <dbReference type="Google" id="ProtNLM"/>
    </source>
</evidence>
<dbReference type="Proteomes" id="UP000694429">
    <property type="component" value="Chromosome 21"/>
</dbReference>
<dbReference type="PANTHER" id="PTHR26450">
    <property type="entry name" value="OLFACTORY RECEPTOR 56B1-RELATED"/>
    <property type="match status" value="1"/>
</dbReference>
<comment type="subcellular location">
    <subcellularLocation>
        <location evidence="3">Membrane</location>
        <topology evidence="3">Multi-pass membrane protein</topology>
    </subcellularLocation>
</comment>
<comment type="similarity">
    <text evidence="12">Belongs to the G-protein coupled receptor 1 family.</text>
</comment>
<evidence type="ECO:0000259" key="15">
    <source>
        <dbReference type="PROSITE" id="PS51132"/>
    </source>
</evidence>
<dbReference type="InterPro" id="IPR011044">
    <property type="entry name" value="Quino_amine_DH_bsu"/>
</dbReference>
<feature type="transmembrane region" description="Helical" evidence="13">
    <location>
        <begin position="102"/>
        <end position="129"/>
    </location>
</feature>
<evidence type="ECO:0000256" key="9">
    <source>
        <dbReference type="ARBA" id="ARBA00023136"/>
    </source>
</evidence>
<feature type="domain" description="Olfactomedin-like" evidence="15">
    <location>
        <begin position="250"/>
        <end position="522"/>
    </location>
</feature>
<keyword evidence="7 13" id="KW-1133">Transmembrane helix</keyword>
<dbReference type="GO" id="GO:0004984">
    <property type="term" value="F:olfactory receptor activity"/>
    <property type="evidence" value="ECO:0007669"/>
    <property type="project" value="InterPro"/>
</dbReference>
<dbReference type="FunFam" id="1.20.1070.10:FF:000006">
    <property type="entry name" value="Olfactory receptor"/>
    <property type="match status" value="1"/>
</dbReference>
<dbReference type="PROSITE" id="PS50262">
    <property type="entry name" value="G_PROTEIN_RECEP_F1_2"/>
    <property type="match status" value="1"/>
</dbReference>
<dbReference type="PROSITE" id="PS51132">
    <property type="entry name" value="OLF"/>
    <property type="match status" value="1"/>
</dbReference>
<evidence type="ECO:0000259" key="14">
    <source>
        <dbReference type="PROSITE" id="PS50262"/>
    </source>
</evidence>
<evidence type="ECO:0000256" key="2">
    <source>
        <dbReference type="ARBA" id="ARBA00003929"/>
    </source>
</evidence>
<feature type="transmembrane region" description="Helical" evidence="13">
    <location>
        <begin position="247"/>
        <end position="271"/>
    </location>
</feature>
<feature type="transmembrane region" description="Helical" evidence="13">
    <location>
        <begin position="214"/>
        <end position="235"/>
    </location>
</feature>
<evidence type="ECO:0000313" key="16">
    <source>
        <dbReference type="Ensembl" id="ENSCAFP00030018785.1"/>
    </source>
</evidence>
<dbReference type="SUPFAM" id="SSF81321">
    <property type="entry name" value="Family A G protein-coupled receptor-like"/>
    <property type="match status" value="1"/>
</dbReference>
<evidence type="ECO:0000256" key="6">
    <source>
        <dbReference type="ARBA" id="ARBA00022725"/>
    </source>
</evidence>
<reference evidence="16" key="2">
    <citation type="submission" date="2019-03" db="EMBL/GenBank/DDBJ databases">
        <authorList>
            <person name="Warren W.C."/>
            <person name="Johnson G.S."/>
        </authorList>
    </citation>
    <scope>NUCLEOTIDE SEQUENCE [LARGE SCALE GENOMIC DNA]</scope>
    <source>
        <strain evidence="16">Basenji</strain>
    </source>
</reference>
<reference evidence="17" key="1">
    <citation type="submission" date="2018-10" db="EMBL/GenBank/DDBJ databases">
        <title>De novo assembly of a Great Dane genome.</title>
        <authorList>
            <person name="Kidd J.M."/>
            <person name="Pendleton A.L."/>
            <person name="Shen F."/>
            <person name="Emery S."/>
        </authorList>
    </citation>
    <scope>NUCLEOTIDE SEQUENCE [LARGE SCALE GENOMIC DNA]</scope>
    <source>
        <strain evidence="17">Great Dane</strain>
    </source>
</reference>
<evidence type="ECO:0000256" key="8">
    <source>
        <dbReference type="ARBA" id="ARBA00023040"/>
    </source>
</evidence>
<dbReference type="PRINTS" id="PR00237">
    <property type="entry name" value="GPCRRHODOPSN"/>
</dbReference>
<keyword evidence="5 12" id="KW-0812">Transmembrane</keyword>
<evidence type="ECO:0000256" key="10">
    <source>
        <dbReference type="ARBA" id="ARBA00023224"/>
    </source>
</evidence>
<evidence type="ECO:0000256" key="13">
    <source>
        <dbReference type="SAM" id="Phobius"/>
    </source>
</evidence>
<evidence type="ECO:0000256" key="12">
    <source>
        <dbReference type="RuleBase" id="RU000688"/>
    </source>
</evidence>
<keyword evidence="10 12" id="KW-0807">Transducer</keyword>
<comment type="function">
    <text evidence="2">Putative odorant or sperm cell receptor.</text>
</comment>
<keyword evidence="4" id="KW-0716">Sensory transduction</keyword>
<dbReference type="Ensembl" id="ENSCAFT00030021543.1">
    <property type="protein sequence ID" value="ENSCAFP00030018785.1"/>
    <property type="gene ID" value="ENSCAFG00030011665.1"/>
</dbReference>
<name>A0A8C0N7Y6_CANLF</name>
<keyword evidence="9 13" id="KW-0472">Membrane</keyword>
<evidence type="ECO:0000256" key="1">
    <source>
        <dbReference type="ARBA" id="ARBA00002936"/>
    </source>
</evidence>
<dbReference type="PANTHER" id="PTHR26450:SF395">
    <property type="entry name" value="G-PROTEIN COUPLED RECEPTORS FAMILY 1 PROFILE DOMAIN-CONTAINING PROTEIN"/>
    <property type="match status" value="1"/>
</dbReference>
<evidence type="ECO:0000313" key="17">
    <source>
        <dbReference type="Ensembl" id="ENSCAFP00040027357.1"/>
    </source>
</evidence>
<evidence type="ECO:0000256" key="7">
    <source>
        <dbReference type="ARBA" id="ARBA00022989"/>
    </source>
</evidence>
<dbReference type="InterPro" id="IPR003112">
    <property type="entry name" value="Olfac-like_dom"/>
</dbReference>
<dbReference type="InterPro" id="IPR000276">
    <property type="entry name" value="GPCR_Rhodpsn"/>
</dbReference>
<dbReference type="AlphaFoldDB" id="A0A8C0N7Y6"/>
<evidence type="ECO:0000256" key="3">
    <source>
        <dbReference type="ARBA" id="ARBA00004141"/>
    </source>
</evidence>
<feature type="transmembrane region" description="Helical" evidence="13">
    <location>
        <begin position="283"/>
        <end position="305"/>
    </location>
</feature>
<dbReference type="Pfam" id="PF13853">
    <property type="entry name" value="7tm_4"/>
    <property type="match status" value="1"/>
</dbReference>
<reference evidence="16" key="3">
    <citation type="submission" date="2025-05" db="UniProtKB">
        <authorList>
            <consortium name="Ensembl"/>
        </authorList>
    </citation>
    <scope>IDENTIFICATION</scope>
</reference>
<accession>A0A8C0N7Y6</accession>
<feature type="transmembrane region" description="Helical" evidence="13">
    <location>
        <begin position="72"/>
        <end position="96"/>
    </location>
</feature>
<keyword evidence="6" id="KW-0552">Olfaction</keyword>
<dbReference type="InterPro" id="IPR050402">
    <property type="entry name" value="OR51/52/56-like"/>
</dbReference>
<dbReference type="SUPFAM" id="SSF50969">
    <property type="entry name" value="YVTN repeat-like/Quinoprotein amine dehydrogenase"/>
    <property type="match status" value="1"/>
</dbReference>
<dbReference type="InterPro" id="IPR000725">
    <property type="entry name" value="Olfact_rcpt"/>
</dbReference>
<evidence type="ECO:0000256" key="4">
    <source>
        <dbReference type="ARBA" id="ARBA00022606"/>
    </source>
</evidence>
<feature type="transmembrane region" description="Helical" evidence="13">
    <location>
        <begin position="35"/>
        <end position="60"/>
    </location>
</feature>